<dbReference type="InterPro" id="IPR041504">
    <property type="entry name" value="AidB_N"/>
</dbReference>
<dbReference type="InterPro" id="IPR009075">
    <property type="entry name" value="AcylCo_DH/oxidase_C"/>
</dbReference>
<dbReference type="OrthoDB" id="10251155at2759"/>
<keyword evidence="4" id="KW-0560">Oxidoreductase</keyword>
<feature type="compositionally biased region" description="Polar residues" evidence="5">
    <location>
        <begin position="486"/>
        <end position="500"/>
    </location>
</feature>
<reference evidence="9 10" key="1">
    <citation type="submission" date="2019-09" db="EMBL/GenBank/DDBJ databases">
        <authorList>
            <person name="Brejova B."/>
        </authorList>
    </citation>
    <scope>NUCLEOTIDE SEQUENCE [LARGE SCALE GENOMIC DNA]</scope>
</reference>
<sequence length="616" mass="68121">MKPATATTGFFQERPTLRNQFTTDSNILRALDYFLPKAVLEHATQELVPFGDKIITPEVFEWMEDAETNLPYIEQQDLWGHPRNKLITSEGWRRLKEFGVREGLLATFYDGEYPREFARIVGFAKHYLFSPSSAMVTCPFAMTDGCARVCQLMGPFEASGDEYYKRLSSRDPEYSWTSGQWMTERPGGSDVSNTETVAETDTQSGSKQYKLSGFKWFSSATDSQVTITLARIGDDKRLSCFLVPVTENVRSGKIVMNRLKRKFGTKALPTAELELREVNGELIGDRGRGVVAIANVLNITRVYSAVGSTGNMARALSIAREYSRVRKVFGRKLCEIPSHVKGLAEQTILLRGLNFLGFYACQLLGAVEAGKASVSELTLARVVPGIAKAYNCKRTTGGISECMEALGGVGYLEFDMEFNIGKLLRDNQVNTIWEGTTNVLSDDFVRFLMNNSKGVADALSDFFNDRLGNIEDVPEHERQPEASAPSLVSPNNTSGSQSQVLAKLKRRTSDDLASWFAMVDGSSGNGTIDVSAGMLSQHAREYVFQLAEILISVLLVSDAARQVTGDVVGDSVALEAATRWVLRDLSRSAFDRSSLYVGPDEQINKLIVYGDVRAKL</sequence>
<dbReference type="Pfam" id="PF18158">
    <property type="entry name" value="AidB_N"/>
    <property type="match status" value="1"/>
</dbReference>
<dbReference type="Pfam" id="PF00441">
    <property type="entry name" value="Acyl-CoA_dh_1"/>
    <property type="match status" value="1"/>
</dbReference>
<evidence type="ECO:0000256" key="2">
    <source>
        <dbReference type="ARBA" id="ARBA00022630"/>
    </source>
</evidence>
<evidence type="ECO:0000259" key="8">
    <source>
        <dbReference type="Pfam" id="PF18158"/>
    </source>
</evidence>
<dbReference type="GeneID" id="43579578"/>
<comment type="cofactor">
    <cofactor evidence="4">
        <name>FAD</name>
        <dbReference type="ChEBI" id="CHEBI:57692"/>
    </cofactor>
</comment>
<feature type="domain" description="Acyl-CoA dehydrogenase/oxidase C-terminal" evidence="6">
    <location>
        <begin position="287"/>
        <end position="446"/>
    </location>
</feature>
<organism evidence="9 10">
    <name type="scientific">Magnusiomyces paraingens</name>
    <dbReference type="NCBI Taxonomy" id="2606893"/>
    <lineage>
        <taxon>Eukaryota</taxon>
        <taxon>Fungi</taxon>
        <taxon>Dikarya</taxon>
        <taxon>Ascomycota</taxon>
        <taxon>Saccharomycotina</taxon>
        <taxon>Dipodascomycetes</taxon>
        <taxon>Dipodascales</taxon>
        <taxon>Dipodascaceae</taxon>
        <taxon>Magnusiomyces</taxon>
    </lineage>
</organism>
<dbReference type="InterPro" id="IPR006091">
    <property type="entry name" value="Acyl-CoA_Oxase/DH_mid-dom"/>
</dbReference>
<dbReference type="AlphaFoldDB" id="A0A5E8B212"/>
<dbReference type="PANTHER" id="PTHR42707:SF2">
    <property type="entry name" value="ACD11 DEHYDROGENASE"/>
    <property type="match status" value="1"/>
</dbReference>
<keyword evidence="3 4" id="KW-0274">FAD</keyword>
<evidence type="ECO:0000313" key="10">
    <source>
        <dbReference type="Proteomes" id="UP000398389"/>
    </source>
</evidence>
<dbReference type="Gene3D" id="1.20.140.10">
    <property type="entry name" value="Butyryl-CoA Dehydrogenase, subunit A, domain 3"/>
    <property type="match status" value="1"/>
</dbReference>
<dbReference type="InterPro" id="IPR052904">
    <property type="entry name" value="Acyl-CoA_dehydrogenase-like"/>
</dbReference>
<dbReference type="PANTHER" id="PTHR42707">
    <property type="entry name" value="ACYL-COA DEHYDROGENASE"/>
    <property type="match status" value="1"/>
</dbReference>
<dbReference type="GO" id="GO:0003995">
    <property type="term" value="F:acyl-CoA dehydrogenase activity"/>
    <property type="evidence" value="ECO:0007669"/>
    <property type="project" value="TreeGrafter"/>
</dbReference>
<evidence type="ECO:0000313" key="9">
    <source>
        <dbReference type="EMBL" id="VVT45453.1"/>
    </source>
</evidence>
<evidence type="ECO:0000256" key="4">
    <source>
        <dbReference type="RuleBase" id="RU362125"/>
    </source>
</evidence>
<comment type="similarity">
    <text evidence="1 4">Belongs to the acyl-CoA dehydrogenase family.</text>
</comment>
<feature type="domain" description="Acyl-CoA oxidase/dehydrogenase middle" evidence="7">
    <location>
        <begin position="180"/>
        <end position="278"/>
    </location>
</feature>
<dbReference type="InterPro" id="IPR036250">
    <property type="entry name" value="AcylCo_DH-like_C"/>
</dbReference>
<keyword evidence="10" id="KW-1185">Reference proteome</keyword>
<dbReference type="Proteomes" id="UP000398389">
    <property type="component" value="Unassembled WGS sequence"/>
</dbReference>
<evidence type="ECO:0000256" key="1">
    <source>
        <dbReference type="ARBA" id="ARBA00009347"/>
    </source>
</evidence>
<dbReference type="Gene3D" id="2.40.110.20">
    <property type="match status" value="1"/>
</dbReference>
<dbReference type="SUPFAM" id="SSF56645">
    <property type="entry name" value="Acyl-CoA dehydrogenase NM domain-like"/>
    <property type="match status" value="1"/>
</dbReference>
<dbReference type="InterPro" id="IPR009100">
    <property type="entry name" value="AcylCoA_DH/oxidase_NM_dom_sf"/>
</dbReference>
<proteinExistence type="inferred from homology"/>
<evidence type="ECO:0000259" key="6">
    <source>
        <dbReference type="Pfam" id="PF00441"/>
    </source>
</evidence>
<protein>
    <recommendedName>
        <fullName evidence="11">Acyl-CoA dehydrogenase/oxidase C-terminal domain-containing protein</fullName>
    </recommendedName>
</protein>
<evidence type="ECO:0008006" key="11">
    <source>
        <dbReference type="Google" id="ProtNLM"/>
    </source>
</evidence>
<feature type="domain" description="Adaptive response protein AidB N-terminal" evidence="8">
    <location>
        <begin position="19"/>
        <end position="149"/>
    </location>
</feature>
<gene>
    <name evidence="9" type="ORF">SAPINGB_P000755</name>
</gene>
<accession>A0A5E8B212</accession>
<dbReference type="Pfam" id="PF02770">
    <property type="entry name" value="Acyl-CoA_dh_M"/>
    <property type="match status" value="1"/>
</dbReference>
<feature type="region of interest" description="Disordered" evidence="5">
    <location>
        <begin position="474"/>
        <end position="500"/>
    </location>
</feature>
<evidence type="ECO:0000259" key="7">
    <source>
        <dbReference type="Pfam" id="PF02770"/>
    </source>
</evidence>
<evidence type="ECO:0000256" key="3">
    <source>
        <dbReference type="ARBA" id="ARBA00022827"/>
    </source>
</evidence>
<dbReference type="SUPFAM" id="SSF47203">
    <property type="entry name" value="Acyl-CoA dehydrogenase C-terminal domain-like"/>
    <property type="match status" value="1"/>
</dbReference>
<name>A0A5E8B212_9ASCO</name>
<dbReference type="EMBL" id="CABVLU010000001">
    <property type="protein sequence ID" value="VVT45453.1"/>
    <property type="molecule type" value="Genomic_DNA"/>
</dbReference>
<keyword evidence="2 4" id="KW-0285">Flavoprotein</keyword>
<evidence type="ECO:0000256" key="5">
    <source>
        <dbReference type="SAM" id="MobiDB-lite"/>
    </source>
</evidence>
<dbReference type="RefSeq" id="XP_031851369.1">
    <property type="nucleotide sequence ID" value="XM_031995478.1"/>
</dbReference>